<dbReference type="AlphaFoldDB" id="A0AAE1LPK2"/>
<evidence type="ECO:0000313" key="18">
    <source>
        <dbReference type="EMBL" id="KAK3927318.1"/>
    </source>
</evidence>
<evidence type="ECO:0000256" key="5">
    <source>
        <dbReference type="ARBA" id="ARBA00010617"/>
    </source>
</evidence>
<organism evidence="18 19">
    <name type="scientific">Frankliniella fusca</name>
    <dbReference type="NCBI Taxonomy" id="407009"/>
    <lineage>
        <taxon>Eukaryota</taxon>
        <taxon>Metazoa</taxon>
        <taxon>Ecdysozoa</taxon>
        <taxon>Arthropoda</taxon>
        <taxon>Hexapoda</taxon>
        <taxon>Insecta</taxon>
        <taxon>Pterygota</taxon>
        <taxon>Neoptera</taxon>
        <taxon>Paraneoptera</taxon>
        <taxon>Thysanoptera</taxon>
        <taxon>Terebrantia</taxon>
        <taxon>Thripoidea</taxon>
        <taxon>Thripidae</taxon>
        <taxon>Frankliniella</taxon>
    </lineage>
</organism>
<keyword evidence="16" id="KW-1133">Transmembrane helix</keyword>
<comment type="function">
    <text evidence="2">May be involved in the metabolism of insect hormones and in the breakdown of synthetic insecticides.</text>
</comment>
<dbReference type="PANTHER" id="PTHR24300">
    <property type="entry name" value="CYTOCHROME P450 508A4-RELATED"/>
    <property type="match status" value="1"/>
</dbReference>
<evidence type="ECO:0000256" key="1">
    <source>
        <dbReference type="ARBA" id="ARBA00001971"/>
    </source>
</evidence>
<evidence type="ECO:0000256" key="12">
    <source>
        <dbReference type="ARBA" id="ARBA00023033"/>
    </source>
</evidence>
<comment type="subcellular location">
    <subcellularLocation>
        <location evidence="4">Endoplasmic reticulum membrane</location>
        <topology evidence="4">Peripheral membrane protein</topology>
    </subcellularLocation>
    <subcellularLocation>
        <location evidence="3">Microsome membrane</location>
        <topology evidence="3">Peripheral membrane protein</topology>
    </subcellularLocation>
</comment>
<comment type="similarity">
    <text evidence="5">Belongs to the cytochrome P450 family.</text>
</comment>
<evidence type="ECO:0000256" key="2">
    <source>
        <dbReference type="ARBA" id="ARBA00003690"/>
    </source>
</evidence>
<name>A0AAE1LPK2_9NEOP</name>
<feature type="transmembrane region" description="Helical" evidence="16">
    <location>
        <begin position="472"/>
        <end position="492"/>
    </location>
</feature>
<accession>A0AAE1LPK2</accession>
<dbReference type="GO" id="GO:0005506">
    <property type="term" value="F:iron ion binding"/>
    <property type="evidence" value="ECO:0007669"/>
    <property type="project" value="InterPro"/>
</dbReference>
<evidence type="ECO:0000313" key="19">
    <source>
        <dbReference type="Proteomes" id="UP001219518"/>
    </source>
</evidence>
<feature type="chain" id="PRO_5042295921" evidence="17">
    <location>
        <begin position="17"/>
        <end position="967"/>
    </location>
</feature>
<dbReference type="GO" id="GO:0008395">
    <property type="term" value="F:steroid hydroxylase activity"/>
    <property type="evidence" value="ECO:0007669"/>
    <property type="project" value="TreeGrafter"/>
</dbReference>
<keyword evidence="16" id="KW-0812">Transmembrane</keyword>
<evidence type="ECO:0000256" key="9">
    <source>
        <dbReference type="ARBA" id="ARBA00022848"/>
    </source>
</evidence>
<comment type="cofactor">
    <cofactor evidence="1 14">
        <name>heme</name>
        <dbReference type="ChEBI" id="CHEBI:30413"/>
    </cofactor>
</comment>
<evidence type="ECO:0000256" key="13">
    <source>
        <dbReference type="ARBA" id="ARBA00023136"/>
    </source>
</evidence>
<keyword evidence="13 16" id="KW-0472">Membrane</keyword>
<dbReference type="InterPro" id="IPR050182">
    <property type="entry name" value="Cytochrome_P450_fam2"/>
</dbReference>
<feature type="compositionally biased region" description="Low complexity" evidence="15">
    <location>
        <begin position="136"/>
        <end position="159"/>
    </location>
</feature>
<dbReference type="Pfam" id="PF00067">
    <property type="entry name" value="p450"/>
    <property type="match status" value="1"/>
</dbReference>
<comment type="caution">
    <text evidence="18">The sequence shown here is derived from an EMBL/GenBank/DDBJ whole genome shotgun (WGS) entry which is preliminary data.</text>
</comment>
<dbReference type="Proteomes" id="UP001219518">
    <property type="component" value="Unassembled WGS sequence"/>
</dbReference>
<protein>
    <submittedName>
        <fullName evidence="18">Methyl farnesoate epoxidase</fullName>
    </submittedName>
</protein>
<dbReference type="SUPFAM" id="SSF48264">
    <property type="entry name" value="Cytochrome P450"/>
    <property type="match status" value="1"/>
</dbReference>
<feature type="signal peptide" evidence="17">
    <location>
        <begin position="1"/>
        <end position="16"/>
    </location>
</feature>
<feature type="compositionally biased region" description="Basic and acidic residues" evidence="15">
    <location>
        <begin position="124"/>
        <end position="134"/>
    </location>
</feature>
<dbReference type="GO" id="GO:0020037">
    <property type="term" value="F:heme binding"/>
    <property type="evidence" value="ECO:0007669"/>
    <property type="project" value="InterPro"/>
</dbReference>
<dbReference type="PROSITE" id="PS00086">
    <property type="entry name" value="CYTOCHROME_P450"/>
    <property type="match status" value="1"/>
</dbReference>
<dbReference type="PANTHER" id="PTHR24300:SF376">
    <property type="entry name" value="CYTOCHROME P450 15A1"/>
    <property type="match status" value="1"/>
</dbReference>
<dbReference type="GO" id="GO:0016712">
    <property type="term" value="F:oxidoreductase activity, acting on paired donors, with incorporation or reduction of molecular oxygen, reduced flavin or flavoprotein as one donor, and incorporation of one atom of oxygen"/>
    <property type="evidence" value="ECO:0007669"/>
    <property type="project" value="TreeGrafter"/>
</dbReference>
<feature type="binding site" description="axial binding residue" evidence="14">
    <location>
        <position position="911"/>
    </location>
    <ligand>
        <name>heme</name>
        <dbReference type="ChEBI" id="CHEBI:30413"/>
    </ligand>
    <ligandPart>
        <name>Fe</name>
        <dbReference type="ChEBI" id="CHEBI:18248"/>
    </ligandPart>
</feature>
<dbReference type="PRINTS" id="PR00463">
    <property type="entry name" value="EP450I"/>
</dbReference>
<dbReference type="InterPro" id="IPR001128">
    <property type="entry name" value="Cyt_P450"/>
</dbReference>
<gene>
    <name evidence="18" type="ORF">KUF71_015602</name>
</gene>
<keyword evidence="10" id="KW-0560">Oxidoreductase</keyword>
<evidence type="ECO:0000256" key="3">
    <source>
        <dbReference type="ARBA" id="ARBA00004174"/>
    </source>
</evidence>
<feature type="compositionally biased region" description="Low complexity" evidence="15">
    <location>
        <begin position="325"/>
        <end position="334"/>
    </location>
</feature>
<feature type="region of interest" description="Disordered" evidence="15">
    <location>
        <begin position="121"/>
        <end position="190"/>
    </location>
</feature>
<dbReference type="GO" id="GO:0006082">
    <property type="term" value="P:organic acid metabolic process"/>
    <property type="evidence" value="ECO:0007669"/>
    <property type="project" value="TreeGrafter"/>
</dbReference>
<keyword evidence="19" id="KW-1185">Reference proteome</keyword>
<dbReference type="EMBL" id="JAHWGI010001285">
    <property type="protein sequence ID" value="KAK3927318.1"/>
    <property type="molecule type" value="Genomic_DNA"/>
</dbReference>
<evidence type="ECO:0000256" key="17">
    <source>
        <dbReference type="SAM" id="SignalP"/>
    </source>
</evidence>
<keyword evidence="8" id="KW-0256">Endoplasmic reticulum</keyword>
<keyword evidence="6 14" id="KW-0349">Heme</keyword>
<feature type="compositionally biased region" description="Low complexity" evidence="15">
    <location>
        <begin position="406"/>
        <end position="416"/>
    </location>
</feature>
<dbReference type="InterPro" id="IPR036396">
    <property type="entry name" value="Cyt_P450_sf"/>
</dbReference>
<keyword evidence="17" id="KW-0732">Signal</keyword>
<evidence type="ECO:0000256" key="8">
    <source>
        <dbReference type="ARBA" id="ARBA00022824"/>
    </source>
</evidence>
<dbReference type="InterPro" id="IPR017972">
    <property type="entry name" value="Cyt_P450_CS"/>
</dbReference>
<evidence type="ECO:0000256" key="16">
    <source>
        <dbReference type="SAM" id="Phobius"/>
    </source>
</evidence>
<evidence type="ECO:0000256" key="10">
    <source>
        <dbReference type="ARBA" id="ARBA00023002"/>
    </source>
</evidence>
<keyword evidence="9" id="KW-0492">Microsome</keyword>
<feature type="region of interest" description="Disordered" evidence="15">
    <location>
        <begin position="299"/>
        <end position="430"/>
    </location>
</feature>
<dbReference type="InterPro" id="IPR002401">
    <property type="entry name" value="Cyt_P450_E_grp-I"/>
</dbReference>
<evidence type="ECO:0000256" key="7">
    <source>
        <dbReference type="ARBA" id="ARBA00022723"/>
    </source>
</evidence>
<evidence type="ECO:0000256" key="11">
    <source>
        <dbReference type="ARBA" id="ARBA00023004"/>
    </source>
</evidence>
<feature type="compositionally biased region" description="Low complexity" evidence="15">
    <location>
        <begin position="342"/>
        <end position="353"/>
    </location>
</feature>
<keyword evidence="7 14" id="KW-0479">Metal-binding</keyword>
<dbReference type="GO" id="GO:0005789">
    <property type="term" value="C:endoplasmic reticulum membrane"/>
    <property type="evidence" value="ECO:0007669"/>
    <property type="project" value="UniProtKB-SubCell"/>
</dbReference>
<evidence type="ECO:0000256" key="14">
    <source>
        <dbReference type="PIRSR" id="PIRSR602401-1"/>
    </source>
</evidence>
<feature type="compositionally biased region" description="Basic and acidic residues" evidence="15">
    <location>
        <begin position="181"/>
        <end position="190"/>
    </location>
</feature>
<proteinExistence type="inferred from homology"/>
<evidence type="ECO:0000256" key="4">
    <source>
        <dbReference type="ARBA" id="ARBA00004406"/>
    </source>
</evidence>
<evidence type="ECO:0000256" key="6">
    <source>
        <dbReference type="ARBA" id="ARBA00022617"/>
    </source>
</evidence>
<sequence length="967" mass="106934">MLFLSVLLENLAYGVGIMAGRPRPLSEEAKELLDFHITGKRHGYAMSLGTHAQRQALADQRTPKNDTPLIAALERSPWGAREKLYAILWLGPAPATTKIWLCHRPATARRAAKRIPVVPVPVTGDERLGPERELPLSSGLTHGSTGGRRSLSVSSVRASRTQRHQRPGSARLRQPRRRRPAAMERERERRSPSWPIAPALLAVFAIAFLENAGGVAGTLYEGSPCFHEEGQLRGVCKLLPFCSWAVKERRSGLYPQTCSFDGYMPIVCCPYTRTHDPPHLPLRPHRPFAVADIPALVAGMTPSSAQPPPEVEESPGALETSGPPEQQEQQQLEGQQEEGQQEEGQQQQEGEQQAGTHEYSGTGQPEAGVSGILGPLKVKPTSLPSEPDNLKEEVGAVSALDRLDTSTDASSTSTSALQEQATESNIQLGDGSPAFAHGRYDRAALLVARLSVQSDRWTLWSCSELLLSTARMAVLLVLLSLIALLAAVVLLLHWRQQRRLKNFPPGPPRWPLVGSLPYTPGQLIHLHAHEHWLPKYGPLVGLAIGSRQMVVVCGPEESLAVLNHEKCQTRPKGNAFHERSFGRRLGIMFSDGPYWTAQRRFALRELRDLGLGKTKLEGVVMDEVDATLEAMERDGPELWPNKLFNSPVLNVLWWMVSGKPFARGAGSALDPQSQRLLDIMNRVMRNKRLGTAPCDIWPYLKYIAPEWSAYNEIYPPLFDMHAYIREEIKNQRQHGAGESFIGRYTEEINKAQPGSFFDEEGLIVTVLDLFSAGGESTANTLSFCLMYMAMYPDVQAKVHAELDAVCSGADKAVTMSDKAKLPYVEATLMEVMRSNTIAPLAIPHEASEDIEMNGYTIPKKTMLLISIWAVLKDKKHWGDPEAFRPERFIDSQGNFKKDPWLVPFGIGKRVCIGEGLAMQTAFLFFANIMNRFKFTLPPGSPPPSTIPEAGFTVAPQPFSVIAKHRTS</sequence>
<dbReference type="PRINTS" id="PR00385">
    <property type="entry name" value="P450"/>
</dbReference>
<dbReference type="FunFam" id="1.10.630.10:FF:000238">
    <property type="entry name" value="Cytochrome P450 2A6"/>
    <property type="match status" value="1"/>
</dbReference>
<keyword evidence="12" id="KW-0503">Monooxygenase</keyword>
<keyword evidence="11 14" id="KW-0408">Iron</keyword>
<feature type="compositionally biased region" description="Polar residues" evidence="15">
    <location>
        <begin position="417"/>
        <end position="427"/>
    </location>
</feature>
<dbReference type="Gene3D" id="1.10.630.10">
    <property type="entry name" value="Cytochrome P450"/>
    <property type="match status" value="1"/>
</dbReference>
<evidence type="ECO:0000256" key="15">
    <source>
        <dbReference type="SAM" id="MobiDB-lite"/>
    </source>
</evidence>
<reference evidence="18" key="2">
    <citation type="journal article" date="2023" name="BMC Genomics">
        <title>Pest status, molecular evolution, and epigenetic factors derived from the genome assembly of Frankliniella fusca, a thysanopteran phytovirus vector.</title>
        <authorList>
            <person name="Catto M.A."/>
            <person name="Labadie P.E."/>
            <person name="Jacobson A.L."/>
            <person name="Kennedy G.G."/>
            <person name="Srinivasan R."/>
            <person name="Hunt B.G."/>
        </authorList>
    </citation>
    <scope>NUCLEOTIDE SEQUENCE</scope>
    <source>
        <strain evidence="18">PL_HMW_Pooled</strain>
    </source>
</reference>
<reference evidence="18" key="1">
    <citation type="submission" date="2021-07" db="EMBL/GenBank/DDBJ databases">
        <authorList>
            <person name="Catto M.A."/>
            <person name="Jacobson A."/>
            <person name="Kennedy G."/>
            <person name="Labadie P."/>
            <person name="Hunt B.G."/>
            <person name="Srinivasan R."/>
        </authorList>
    </citation>
    <scope>NUCLEOTIDE SEQUENCE</scope>
    <source>
        <strain evidence="18">PL_HMW_Pooled</strain>
        <tissue evidence="18">Head</tissue>
    </source>
</reference>
<dbReference type="GO" id="GO:0006805">
    <property type="term" value="P:xenobiotic metabolic process"/>
    <property type="evidence" value="ECO:0007669"/>
    <property type="project" value="TreeGrafter"/>
</dbReference>